<keyword evidence="5" id="KW-0034">Amyloid</keyword>
<evidence type="ECO:0000259" key="4">
    <source>
        <dbReference type="Pfam" id="PF00377"/>
    </source>
</evidence>
<evidence type="ECO:0000256" key="2">
    <source>
        <dbReference type="SAM" id="Phobius"/>
    </source>
</evidence>
<evidence type="ECO:0000313" key="6">
    <source>
        <dbReference type="Proteomes" id="UP001295444"/>
    </source>
</evidence>
<dbReference type="InterPro" id="IPR036924">
    <property type="entry name" value="Prion/Doppel_b-ribbon_dom_sf"/>
</dbReference>
<feature type="domain" description="Prion/Doppel protein beta-ribbon" evidence="4">
    <location>
        <begin position="62"/>
        <end position="146"/>
    </location>
</feature>
<feature type="transmembrane region" description="Helical" evidence="2">
    <location>
        <begin position="153"/>
        <end position="172"/>
    </location>
</feature>
<keyword evidence="5" id="KW-0640">Prion</keyword>
<feature type="signal peptide" evidence="3">
    <location>
        <begin position="1"/>
        <end position="19"/>
    </location>
</feature>
<dbReference type="SUPFAM" id="SSF54098">
    <property type="entry name" value="Prion-like"/>
    <property type="match status" value="1"/>
</dbReference>
<dbReference type="Gene3D" id="1.10.790.10">
    <property type="entry name" value="Prion/Doppel protein, beta-ribbon domain"/>
    <property type="match status" value="1"/>
</dbReference>
<reference evidence="5" key="1">
    <citation type="submission" date="2022-03" db="EMBL/GenBank/DDBJ databases">
        <authorList>
            <person name="Alioto T."/>
            <person name="Alioto T."/>
            <person name="Gomez Garrido J."/>
        </authorList>
    </citation>
    <scope>NUCLEOTIDE SEQUENCE</scope>
</reference>
<dbReference type="AlphaFoldDB" id="A0AAD1RP33"/>
<protein>
    <submittedName>
        <fullName evidence="5">Prion doppel</fullName>
    </submittedName>
</protein>
<evidence type="ECO:0000313" key="5">
    <source>
        <dbReference type="EMBL" id="CAH2274783.1"/>
    </source>
</evidence>
<sequence>MVRHTVLLIFLLLVEHSDQSPTGRIRKSGKSSIGNKNSKPKQAPSPVYTLGQLFYENNRLELPYNLTEKESQVYAANYTMFPDGVYYPWLRQSDLSRNKEEFQVRCLNITMKENNQWLNRFRSEDDTYMSVAIYVLKFICIENYGKDPNRADLFVGGLWMTTLGVMISLVMLG</sequence>
<evidence type="ECO:0000256" key="3">
    <source>
        <dbReference type="SAM" id="SignalP"/>
    </source>
</evidence>
<keyword evidence="2" id="KW-0472">Membrane</keyword>
<name>A0AAD1RP33_PELCU</name>
<keyword evidence="3" id="KW-0732">Signal</keyword>
<dbReference type="InterPro" id="IPR022416">
    <property type="entry name" value="Prion/Doppel_prot_b-ribbon_dom"/>
</dbReference>
<keyword evidence="2" id="KW-0812">Transmembrane</keyword>
<organism evidence="5 6">
    <name type="scientific">Pelobates cultripes</name>
    <name type="common">Western spadefoot toad</name>
    <dbReference type="NCBI Taxonomy" id="61616"/>
    <lineage>
        <taxon>Eukaryota</taxon>
        <taxon>Metazoa</taxon>
        <taxon>Chordata</taxon>
        <taxon>Craniata</taxon>
        <taxon>Vertebrata</taxon>
        <taxon>Euteleostomi</taxon>
        <taxon>Amphibia</taxon>
        <taxon>Batrachia</taxon>
        <taxon>Anura</taxon>
        <taxon>Pelobatoidea</taxon>
        <taxon>Pelobatidae</taxon>
        <taxon>Pelobates</taxon>
    </lineage>
</organism>
<proteinExistence type="predicted"/>
<dbReference type="Pfam" id="PF00377">
    <property type="entry name" value="Prion"/>
    <property type="match status" value="1"/>
</dbReference>
<keyword evidence="6" id="KW-1185">Reference proteome</keyword>
<feature type="chain" id="PRO_5042076504" evidence="3">
    <location>
        <begin position="20"/>
        <end position="173"/>
    </location>
</feature>
<dbReference type="Proteomes" id="UP001295444">
    <property type="component" value="Chromosome 03"/>
</dbReference>
<dbReference type="GO" id="GO:0016020">
    <property type="term" value="C:membrane"/>
    <property type="evidence" value="ECO:0007669"/>
    <property type="project" value="InterPro"/>
</dbReference>
<dbReference type="GO" id="GO:0051260">
    <property type="term" value="P:protein homooligomerization"/>
    <property type="evidence" value="ECO:0007669"/>
    <property type="project" value="InterPro"/>
</dbReference>
<gene>
    <name evidence="5" type="ORF">PECUL_23A000811</name>
</gene>
<feature type="region of interest" description="Disordered" evidence="1">
    <location>
        <begin position="20"/>
        <end position="45"/>
    </location>
</feature>
<accession>A0AAD1RP33</accession>
<evidence type="ECO:0000256" key="1">
    <source>
        <dbReference type="SAM" id="MobiDB-lite"/>
    </source>
</evidence>
<keyword evidence="2" id="KW-1133">Transmembrane helix</keyword>
<dbReference type="EMBL" id="OW240914">
    <property type="protein sequence ID" value="CAH2274783.1"/>
    <property type="molecule type" value="Genomic_DNA"/>
</dbReference>